<keyword evidence="12 14" id="KW-0627">Porphyrin biosynthesis</keyword>
<feature type="binding site" evidence="16">
    <location>
        <position position="65"/>
    </location>
    <ligand>
        <name>[4Fe-4S] cluster</name>
        <dbReference type="ChEBI" id="CHEBI:49883"/>
        <note>4Fe-4S-S-AdoMet</note>
    </ligand>
</feature>
<feature type="binding site" evidence="15">
    <location>
        <position position="326"/>
    </location>
    <ligand>
        <name>S-adenosyl-L-methionine</name>
        <dbReference type="ChEBI" id="CHEBI:59789"/>
        <label>1</label>
    </ligand>
</feature>
<evidence type="ECO:0000256" key="14">
    <source>
        <dbReference type="PIRNR" id="PIRNR000167"/>
    </source>
</evidence>
<name>A0A1G7CCZ0_9RHOB</name>
<protein>
    <recommendedName>
        <fullName evidence="14">Coproporphyrinogen-III oxidase</fullName>
        <ecNumber evidence="14">1.3.98.3</ecNumber>
    </recommendedName>
</protein>
<accession>A0A1G7CCZ0</accession>
<evidence type="ECO:0000256" key="5">
    <source>
        <dbReference type="ARBA" id="ARBA00022485"/>
    </source>
</evidence>
<dbReference type="OrthoDB" id="9808022at2"/>
<evidence type="ECO:0000256" key="8">
    <source>
        <dbReference type="ARBA" id="ARBA00022723"/>
    </source>
</evidence>
<dbReference type="Pfam" id="PF04055">
    <property type="entry name" value="Radical_SAM"/>
    <property type="match status" value="1"/>
</dbReference>
<evidence type="ECO:0000256" key="1">
    <source>
        <dbReference type="ARBA" id="ARBA00004496"/>
    </source>
</evidence>
<dbReference type="SUPFAM" id="SSF102114">
    <property type="entry name" value="Radical SAM enzymes"/>
    <property type="match status" value="1"/>
</dbReference>
<dbReference type="PROSITE" id="PS51918">
    <property type="entry name" value="RADICAL_SAM"/>
    <property type="match status" value="1"/>
</dbReference>
<evidence type="ECO:0000256" key="2">
    <source>
        <dbReference type="ARBA" id="ARBA00004785"/>
    </source>
</evidence>
<dbReference type="SMART" id="SM00729">
    <property type="entry name" value="Elp3"/>
    <property type="match status" value="1"/>
</dbReference>
<dbReference type="NCBIfam" id="TIGR00538">
    <property type="entry name" value="hemN"/>
    <property type="match status" value="1"/>
</dbReference>
<feature type="binding site" evidence="15">
    <location>
        <position position="52"/>
    </location>
    <ligand>
        <name>S-adenosyl-L-methionine</name>
        <dbReference type="ChEBI" id="CHEBI:59789"/>
        <label>1</label>
    </ligand>
</feature>
<feature type="binding site" evidence="16">
    <location>
        <position position="62"/>
    </location>
    <ligand>
        <name>[4Fe-4S] cluster</name>
        <dbReference type="ChEBI" id="CHEBI:49883"/>
        <note>4Fe-4S-S-AdoMet</note>
    </ligand>
</feature>
<dbReference type="EC" id="1.3.98.3" evidence="14"/>
<comment type="cofactor">
    <cofactor evidence="14 16">
        <name>[4Fe-4S] cluster</name>
        <dbReference type="ChEBI" id="CHEBI:49883"/>
    </cofactor>
    <text evidence="14 16">Binds 1 [4Fe-4S] cluster. The cluster is coordinated with 3 cysteines and an exchangeable S-adenosyl-L-methionine.</text>
</comment>
<dbReference type="PANTHER" id="PTHR13932:SF6">
    <property type="entry name" value="OXYGEN-INDEPENDENT COPROPORPHYRINOGEN III OXIDASE"/>
    <property type="match status" value="1"/>
</dbReference>
<comment type="catalytic activity">
    <reaction evidence="13 14">
        <text>coproporphyrinogen III + 2 S-adenosyl-L-methionine = protoporphyrinogen IX + 2 5'-deoxyadenosine + 2 L-methionine + 2 CO2</text>
        <dbReference type="Rhea" id="RHEA:15425"/>
        <dbReference type="ChEBI" id="CHEBI:16526"/>
        <dbReference type="ChEBI" id="CHEBI:17319"/>
        <dbReference type="ChEBI" id="CHEBI:57307"/>
        <dbReference type="ChEBI" id="CHEBI:57309"/>
        <dbReference type="ChEBI" id="CHEBI:57844"/>
        <dbReference type="ChEBI" id="CHEBI:59789"/>
        <dbReference type="EC" id="1.3.98.3"/>
    </reaction>
</comment>
<feature type="domain" description="Radical SAM core" evidence="17">
    <location>
        <begin position="43"/>
        <end position="285"/>
    </location>
</feature>
<keyword evidence="6 14" id="KW-0963">Cytoplasm</keyword>
<dbReference type="InterPro" id="IPR034505">
    <property type="entry name" value="Coproporphyrinogen-III_oxidase"/>
</dbReference>
<evidence type="ECO:0000256" key="13">
    <source>
        <dbReference type="ARBA" id="ARBA00048321"/>
    </source>
</evidence>
<dbReference type="CDD" id="cd01335">
    <property type="entry name" value="Radical_SAM"/>
    <property type="match status" value="1"/>
</dbReference>
<dbReference type="STRING" id="521013.SAMN04488567_1452"/>
<dbReference type="InterPro" id="IPR058240">
    <property type="entry name" value="rSAM_sf"/>
</dbReference>
<dbReference type="Gene3D" id="3.30.750.200">
    <property type="match status" value="1"/>
</dbReference>
<feature type="binding site" evidence="15">
    <location>
        <position position="240"/>
    </location>
    <ligand>
        <name>S-adenosyl-L-methionine</name>
        <dbReference type="ChEBI" id="CHEBI:59789"/>
        <label>2</label>
    </ligand>
</feature>
<organism evidence="18 19">
    <name type="scientific">Limimaricola pyoseonensis</name>
    <dbReference type="NCBI Taxonomy" id="521013"/>
    <lineage>
        <taxon>Bacteria</taxon>
        <taxon>Pseudomonadati</taxon>
        <taxon>Pseudomonadota</taxon>
        <taxon>Alphaproteobacteria</taxon>
        <taxon>Rhodobacterales</taxon>
        <taxon>Paracoccaceae</taxon>
        <taxon>Limimaricola</taxon>
    </lineage>
</organism>
<evidence type="ECO:0000256" key="4">
    <source>
        <dbReference type="ARBA" id="ARBA00011245"/>
    </source>
</evidence>
<keyword evidence="5 14" id="KW-0004">4Fe-4S</keyword>
<dbReference type="InterPro" id="IPR004558">
    <property type="entry name" value="Coprogen_oxidase_HemN"/>
</dbReference>
<dbReference type="GO" id="GO:0005737">
    <property type="term" value="C:cytoplasm"/>
    <property type="evidence" value="ECO:0007669"/>
    <property type="project" value="UniProtKB-SubCell"/>
</dbReference>
<evidence type="ECO:0000259" key="17">
    <source>
        <dbReference type="PROSITE" id="PS51918"/>
    </source>
</evidence>
<feature type="binding site" evidence="15">
    <location>
        <position position="206"/>
    </location>
    <ligand>
        <name>S-adenosyl-L-methionine</name>
        <dbReference type="ChEBI" id="CHEBI:59789"/>
        <label>2</label>
    </ligand>
</feature>
<dbReference type="GO" id="GO:0051539">
    <property type="term" value="F:4 iron, 4 sulfur cluster binding"/>
    <property type="evidence" value="ECO:0007669"/>
    <property type="project" value="UniProtKB-KW"/>
</dbReference>
<evidence type="ECO:0000256" key="6">
    <source>
        <dbReference type="ARBA" id="ARBA00022490"/>
    </source>
</evidence>
<dbReference type="InterPro" id="IPR007197">
    <property type="entry name" value="rSAM"/>
</dbReference>
<keyword evidence="11 14" id="KW-0411">Iron-sulfur</keyword>
<dbReference type="InterPro" id="IPR006638">
    <property type="entry name" value="Elp3/MiaA/NifB-like_rSAM"/>
</dbReference>
<keyword evidence="8 14" id="KW-0479">Metal-binding</keyword>
<feature type="binding site" evidence="15">
    <location>
        <begin position="110"/>
        <end position="111"/>
    </location>
    <ligand>
        <name>S-adenosyl-L-methionine</name>
        <dbReference type="ChEBI" id="CHEBI:59789"/>
        <label>2</label>
    </ligand>
</feature>
<dbReference type="SFLD" id="SFLDG01065">
    <property type="entry name" value="anaerobic_coproporphyrinogen-I"/>
    <property type="match status" value="1"/>
</dbReference>
<comment type="subcellular location">
    <subcellularLocation>
        <location evidence="1 14">Cytoplasm</location>
    </subcellularLocation>
</comment>
<feature type="binding site" evidence="16">
    <location>
        <position position="58"/>
    </location>
    <ligand>
        <name>[4Fe-4S] cluster</name>
        <dbReference type="ChEBI" id="CHEBI:49883"/>
        <note>4Fe-4S-S-AdoMet</note>
    </ligand>
</feature>
<evidence type="ECO:0000313" key="18">
    <source>
        <dbReference type="EMBL" id="SDE37197.1"/>
    </source>
</evidence>
<keyword evidence="10 14" id="KW-0408">Iron</keyword>
<feature type="binding site" evidence="15">
    <location>
        <position position="142"/>
    </location>
    <ligand>
        <name>S-adenosyl-L-methionine</name>
        <dbReference type="ChEBI" id="CHEBI:59789"/>
        <label>1</label>
    </ligand>
</feature>
<proteinExistence type="inferred from homology"/>
<dbReference type="EMBL" id="FNAT01000002">
    <property type="protein sequence ID" value="SDE37197.1"/>
    <property type="molecule type" value="Genomic_DNA"/>
</dbReference>
<evidence type="ECO:0000256" key="7">
    <source>
        <dbReference type="ARBA" id="ARBA00022691"/>
    </source>
</evidence>
<evidence type="ECO:0000313" key="19">
    <source>
        <dbReference type="Proteomes" id="UP000198922"/>
    </source>
</evidence>
<feature type="binding site" evidence="15">
    <location>
        <position position="181"/>
    </location>
    <ligand>
        <name>S-adenosyl-L-methionine</name>
        <dbReference type="ChEBI" id="CHEBI:59789"/>
        <label>2</label>
    </ligand>
</feature>
<gene>
    <name evidence="18" type="ORF">SAMN04488567_1452</name>
</gene>
<sequence length="447" mass="49367">MTHDPLKTRLLEARVPRYTSFPPANRFGPEVGPDQMAQWLGATPPGAPVSLYIHVPFCRRLCWFCACRTQGARSDEPIDRYLDHLAIEIGLVRDRLPRDVATTALHLGGGTPTLLSPDRMDRLAAMVEDAFPAHPGREVSVEIDPCECDGARLDKLMEIGLTRASIGVQDFDREVQSAIGRHQSAARTARIVEGLRERGVGGINFDLLYGLPHQTEAKLADTLRQVLEMRPDRIALYGYAHVPWMARRQRLISESTLPDATERLGLSALARDALLANGYVEIGIDHYALAGDSLAQAERSGRLHRNFQGYTTDATERLIGLGPSAISRFPQGYAQNQAATGAWQDRLAGATLATARGHVMSKTDRAIAFIIERIMCEGRVDLRGGQDDPDMLERTLPLARRAIEEFPGIARLDGPVLQAGSREYWRLLASVFDTEYEDSAGRYSMAS</sequence>
<dbReference type="PANTHER" id="PTHR13932">
    <property type="entry name" value="COPROPORPHYRINIGEN III OXIDASE"/>
    <property type="match status" value="1"/>
</dbReference>
<dbReference type="GO" id="GO:0004109">
    <property type="term" value="F:coproporphyrinogen oxidase activity"/>
    <property type="evidence" value="ECO:0007669"/>
    <property type="project" value="InterPro"/>
</dbReference>
<dbReference type="RefSeq" id="WP_090110585.1">
    <property type="nucleotide sequence ID" value="NZ_FNAT01000002.1"/>
</dbReference>
<evidence type="ECO:0000256" key="15">
    <source>
        <dbReference type="PIRSR" id="PIRSR000167-1"/>
    </source>
</evidence>
<keyword evidence="7 14" id="KW-0949">S-adenosyl-L-methionine</keyword>
<feature type="binding site" evidence="15">
    <location>
        <position position="169"/>
    </location>
    <ligand>
        <name>S-adenosyl-L-methionine</name>
        <dbReference type="ChEBI" id="CHEBI:59789"/>
        <label>2</label>
    </ligand>
</feature>
<dbReference type="AlphaFoldDB" id="A0A1G7CCZ0"/>
<feature type="binding site" evidence="15">
    <location>
        <begin position="64"/>
        <end position="66"/>
    </location>
    <ligand>
        <name>S-adenosyl-L-methionine</name>
        <dbReference type="ChEBI" id="CHEBI:59789"/>
        <label>2</label>
    </ligand>
</feature>
<evidence type="ECO:0000256" key="9">
    <source>
        <dbReference type="ARBA" id="ARBA00023002"/>
    </source>
</evidence>
<evidence type="ECO:0000256" key="10">
    <source>
        <dbReference type="ARBA" id="ARBA00023004"/>
    </source>
</evidence>
<evidence type="ECO:0000256" key="3">
    <source>
        <dbReference type="ARBA" id="ARBA00005493"/>
    </source>
</evidence>
<evidence type="ECO:0000256" key="16">
    <source>
        <dbReference type="PIRSR" id="PIRSR000167-2"/>
    </source>
</evidence>
<keyword evidence="19" id="KW-1185">Reference proteome</keyword>
<dbReference type="PIRSF" id="PIRSF000167">
    <property type="entry name" value="HemN"/>
    <property type="match status" value="1"/>
</dbReference>
<dbReference type="GO" id="GO:0046872">
    <property type="term" value="F:metal ion binding"/>
    <property type="evidence" value="ECO:0007669"/>
    <property type="project" value="UniProtKB-KW"/>
</dbReference>
<dbReference type="GO" id="GO:0006782">
    <property type="term" value="P:protoporphyrinogen IX biosynthetic process"/>
    <property type="evidence" value="ECO:0007669"/>
    <property type="project" value="UniProtKB-UniPathway"/>
</dbReference>
<comment type="subunit">
    <text evidence="4">Monomer.</text>
</comment>
<dbReference type="SFLD" id="SFLDS00029">
    <property type="entry name" value="Radical_SAM"/>
    <property type="match status" value="1"/>
</dbReference>
<keyword evidence="9 14" id="KW-0560">Oxidoreductase</keyword>
<comment type="similarity">
    <text evidence="3 14">Belongs to the anaerobic coproporphyrinogen-III oxidase family.</text>
</comment>
<evidence type="ECO:0000256" key="12">
    <source>
        <dbReference type="ARBA" id="ARBA00023244"/>
    </source>
</evidence>
<comment type="pathway">
    <text evidence="2 14">Porphyrin-containing compound metabolism; protoporphyrin-IX biosynthesis; protoporphyrinogen-IX from coproporphyrinogen-III (AdoMet route): step 1/1.</text>
</comment>
<feature type="binding site" evidence="15">
    <location>
        <position position="109"/>
    </location>
    <ligand>
        <name>S-adenosyl-L-methionine</name>
        <dbReference type="ChEBI" id="CHEBI:59789"/>
        <label>1</label>
    </ligand>
</feature>
<dbReference type="UniPathway" id="UPA00251">
    <property type="reaction ID" value="UER00323"/>
</dbReference>
<dbReference type="Proteomes" id="UP000198922">
    <property type="component" value="Unassembled WGS sequence"/>
</dbReference>
<dbReference type="GO" id="GO:0051989">
    <property type="term" value="F:coproporphyrinogen dehydrogenase activity"/>
    <property type="evidence" value="ECO:0007669"/>
    <property type="project" value="UniProtKB-EC"/>
</dbReference>
<reference evidence="19" key="1">
    <citation type="submission" date="2016-10" db="EMBL/GenBank/DDBJ databases">
        <authorList>
            <person name="Varghese N."/>
            <person name="Submissions S."/>
        </authorList>
    </citation>
    <scope>NUCLEOTIDE SEQUENCE [LARGE SCALE GENOMIC DNA]</scope>
    <source>
        <strain evidence="19">DSM 21424</strain>
    </source>
</reference>
<evidence type="ECO:0000256" key="11">
    <source>
        <dbReference type="ARBA" id="ARBA00023014"/>
    </source>
</evidence>